<dbReference type="Proteomes" id="UP001303902">
    <property type="component" value="Chromosome"/>
</dbReference>
<dbReference type="PIRSF" id="PIRSF005690">
    <property type="entry name" value="GerBA"/>
    <property type="match status" value="1"/>
</dbReference>
<accession>A0ABZ0L3I5</accession>
<keyword evidence="3" id="KW-0812">Transmembrane</keyword>
<name>A0ABZ0L3I5_9BACL</name>
<organism evidence="4 5">
    <name type="scientific">Sporosarcina oncorhynchi</name>
    <dbReference type="NCBI Taxonomy" id="3056444"/>
    <lineage>
        <taxon>Bacteria</taxon>
        <taxon>Bacillati</taxon>
        <taxon>Bacillota</taxon>
        <taxon>Bacilli</taxon>
        <taxon>Bacillales</taxon>
        <taxon>Caryophanaceae</taxon>
        <taxon>Sporosarcina</taxon>
    </lineage>
</organism>
<evidence type="ECO:0000256" key="1">
    <source>
        <dbReference type="ARBA" id="ARBA00005278"/>
    </source>
</evidence>
<dbReference type="InterPro" id="IPR004995">
    <property type="entry name" value="Spore_Ger"/>
</dbReference>
<evidence type="ECO:0000256" key="2">
    <source>
        <dbReference type="ARBA" id="ARBA00023136"/>
    </source>
</evidence>
<keyword evidence="5" id="KW-1185">Reference proteome</keyword>
<dbReference type="Pfam" id="PF03323">
    <property type="entry name" value="GerA"/>
    <property type="match status" value="1"/>
</dbReference>
<keyword evidence="3" id="KW-1133">Transmembrane helix</keyword>
<evidence type="ECO:0000256" key="3">
    <source>
        <dbReference type="SAM" id="Phobius"/>
    </source>
</evidence>
<proteinExistence type="inferred from homology"/>
<comment type="similarity">
    <text evidence="1">Belongs to the GerABKA family.</text>
</comment>
<sequence>MRIKRTSKGNNSLRPIHFKGDIPIEALKAKLDGIVDAVFKEMELPEGQVTLIYFSSLVDKLTLHQTVIRPLLEAALKDTAELIEGGQLSKLISAITNGSTIVYYPNEDVYFKVNTFSAPTAAITNTDTESGSLGPQNAFTESLDTNLSLIKRRIQNPNLKSRNFIVGTVTNSKVTVLYMDNIANKKNVDMVFKKIENLKHPGLNHISILQNLLDDHPFSPFPQFHETDRPDIAVSGLVDGRVVIAMNNSNGVLICPISFFELFISPEDYYNRWMTASLLRSIRFFGFFLTIILTPTYISILTFHPEMLPFDVLLNLQQSREKVPFSPLMEVLFMELVIEILREAGSRMPTKIGQTIGIVGGIVIGSAAVEASLVSNTLIVIVAVSALLSFLPPNFIMSNTSRFVRYFFILASGLFGLYGQMIAFAWLFQHLLRLTSLKTDYMAPIIPRKWTDLLDTFVRLPTKFLKYKPGIVRAQNQKTSSQKKEE</sequence>
<dbReference type="PANTHER" id="PTHR22550">
    <property type="entry name" value="SPORE GERMINATION PROTEIN"/>
    <property type="match status" value="1"/>
</dbReference>
<evidence type="ECO:0000313" key="4">
    <source>
        <dbReference type="EMBL" id="WOV87030.1"/>
    </source>
</evidence>
<dbReference type="InterPro" id="IPR050768">
    <property type="entry name" value="UPF0353/GerABKA_families"/>
</dbReference>
<dbReference type="PANTHER" id="PTHR22550:SF5">
    <property type="entry name" value="LEUCINE ZIPPER PROTEIN 4"/>
    <property type="match status" value="1"/>
</dbReference>
<protein>
    <submittedName>
        <fullName evidence="4">Spore germination protein</fullName>
    </submittedName>
</protein>
<dbReference type="RefSeq" id="WP_317966738.1">
    <property type="nucleotide sequence ID" value="NZ_CP129118.1"/>
</dbReference>
<reference evidence="4 5" key="1">
    <citation type="submission" date="2023-06" db="EMBL/GenBank/DDBJ databases">
        <title>Sporosarcina sp. nov., isolated from Korean tranditional fermented seafood 'Jeotgal'.</title>
        <authorList>
            <person name="Yang A.I."/>
            <person name="Shin N.-R."/>
        </authorList>
    </citation>
    <scope>NUCLEOTIDE SEQUENCE [LARGE SCALE GENOMIC DNA]</scope>
    <source>
        <strain evidence="4 5">T2O-4</strain>
    </source>
</reference>
<dbReference type="EMBL" id="CP129118">
    <property type="protein sequence ID" value="WOV87030.1"/>
    <property type="molecule type" value="Genomic_DNA"/>
</dbReference>
<gene>
    <name evidence="4" type="ORF">QWT69_14300</name>
</gene>
<evidence type="ECO:0000313" key="5">
    <source>
        <dbReference type="Proteomes" id="UP001303902"/>
    </source>
</evidence>
<feature type="transmembrane region" description="Helical" evidence="3">
    <location>
        <begin position="362"/>
        <end position="391"/>
    </location>
</feature>
<keyword evidence="2 3" id="KW-0472">Membrane</keyword>
<feature type="transmembrane region" description="Helical" evidence="3">
    <location>
        <begin position="282"/>
        <end position="303"/>
    </location>
</feature>
<feature type="transmembrane region" description="Helical" evidence="3">
    <location>
        <begin position="403"/>
        <end position="428"/>
    </location>
</feature>